<organism evidence="1 2">
    <name type="scientific">Caenimonas koreensis DSM 17982</name>
    <dbReference type="NCBI Taxonomy" id="1121255"/>
    <lineage>
        <taxon>Bacteria</taxon>
        <taxon>Pseudomonadati</taxon>
        <taxon>Pseudomonadota</taxon>
        <taxon>Betaproteobacteria</taxon>
        <taxon>Burkholderiales</taxon>
        <taxon>Comamonadaceae</taxon>
        <taxon>Caenimonas</taxon>
    </lineage>
</organism>
<keyword evidence="2" id="KW-1185">Reference proteome</keyword>
<gene>
    <name evidence="1" type="ORF">GHT07_20410</name>
</gene>
<dbReference type="Proteomes" id="UP000487350">
    <property type="component" value="Unassembled WGS sequence"/>
</dbReference>
<dbReference type="RefSeq" id="WP_153586933.1">
    <property type="nucleotide sequence ID" value="NZ_WJBU01000028.1"/>
</dbReference>
<sequence>MHKCSIASPLSIAIAIAAGVALVGCSTPNTYLVYRDAKGAPDMQVDYPNSGFCKQVEAVAAGNVKCEGRSVASELGATATLYYDPPGLNVTAHYPNMSSCERANSRMAMGVKLLKRCAPKG</sequence>
<comment type="caution">
    <text evidence="1">The sequence shown here is derived from an EMBL/GenBank/DDBJ whole genome shotgun (WGS) entry which is preliminary data.</text>
</comment>
<name>A0A844B928_9BURK</name>
<reference evidence="1 2" key="1">
    <citation type="submission" date="2019-11" db="EMBL/GenBank/DDBJ databases">
        <title>Caenimonas koreensis gen. nov., sp. nov., isolated from activated sludge.</title>
        <authorList>
            <person name="Seung H.R."/>
        </authorList>
    </citation>
    <scope>NUCLEOTIDE SEQUENCE [LARGE SCALE GENOMIC DNA]</scope>
    <source>
        <strain evidence="1 2">EMB320</strain>
    </source>
</reference>
<evidence type="ECO:0008006" key="3">
    <source>
        <dbReference type="Google" id="ProtNLM"/>
    </source>
</evidence>
<dbReference type="PROSITE" id="PS51257">
    <property type="entry name" value="PROKAR_LIPOPROTEIN"/>
    <property type="match status" value="1"/>
</dbReference>
<accession>A0A844B928</accession>
<dbReference type="AlphaFoldDB" id="A0A844B928"/>
<dbReference type="EMBL" id="WJBU01000028">
    <property type="protein sequence ID" value="MRD49642.1"/>
    <property type="molecule type" value="Genomic_DNA"/>
</dbReference>
<evidence type="ECO:0000313" key="1">
    <source>
        <dbReference type="EMBL" id="MRD49642.1"/>
    </source>
</evidence>
<dbReference type="OrthoDB" id="8911491at2"/>
<evidence type="ECO:0000313" key="2">
    <source>
        <dbReference type="Proteomes" id="UP000487350"/>
    </source>
</evidence>
<proteinExistence type="predicted"/>
<protein>
    <recommendedName>
        <fullName evidence="3">Lipoprotein</fullName>
    </recommendedName>
</protein>